<dbReference type="Proteomes" id="UP001327314">
    <property type="component" value="Chromosome"/>
</dbReference>
<dbReference type="GO" id="GO:0016829">
    <property type="term" value="F:lyase activity"/>
    <property type="evidence" value="ECO:0007669"/>
    <property type="project" value="UniProtKB-KW"/>
</dbReference>
<evidence type="ECO:0000256" key="5">
    <source>
        <dbReference type="ARBA" id="ARBA00033164"/>
    </source>
</evidence>
<evidence type="ECO:0000256" key="2">
    <source>
        <dbReference type="ARBA" id="ARBA00010876"/>
    </source>
</evidence>
<dbReference type="GO" id="GO:0000455">
    <property type="term" value="P:enzyme-directed rRNA pseudouridine synthesis"/>
    <property type="evidence" value="ECO:0007669"/>
    <property type="project" value="TreeGrafter"/>
</dbReference>
<comment type="similarity">
    <text evidence="2">Belongs to the pseudouridine synthase RluA family.</text>
</comment>
<dbReference type="PANTHER" id="PTHR21600:SF87">
    <property type="entry name" value="RNA PSEUDOURIDYLATE SYNTHASE DOMAIN-CONTAINING PROTEIN 1"/>
    <property type="match status" value="1"/>
</dbReference>
<name>A0A449AI96_9BACT</name>
<reference evidence="8 10" key="1">
    <citation type="submission" date="2019-01" db="EMBL/GenBank/DDBJ databases">
        <authorList>
            <consortium name="Pathogen Informatics"/>
        </authorList>
    </citation>
    <scope>NUCLEOTIDE SEQUENCE [LARGE SCALE GENOMIC DNA]</scope>
    <source>
        <strain evidence="8 10">NCTC10142</strain>
        <plasmid evidence="10">13</plasmid>
    </source>
</reference>
<keyword evidence="8" id="KW-0456">Lyase</keyword>
<dbReference type="Gene3D" id="3.30.2350.10">
    <property type="entry name" value="Pseudouridine synthase"/>
    <property type="match status" value="1"/>
</dbReference>
<dbReference type="GO" id="GO:0140098">
    <property type="term" value="F:catalytic activity, acting on RNA"/>
    <property type="evidence" value="ECO:0007669"/>
    <property type="project" value="UniProtKB-ARBA"/>
</dbReference>
<evidence type="ECO:0000256" key="1">
    <source>
        <dbReference type="ARBA" id="ARBA00000073"/>
    </source>
</evidence>
<dbReference type="PROSITE" id="PS50889">
    <property type="entry name" value="S4"/>
    <property type="match status" value="1"/>
</dbReference>
<dbReference type="PANTHER" id="PTHR21600">
    <property type="entry name" value="MITOCHONDRIAL RNA PSEUDOURIDINE SYNTHASE"/>
    <property type="match status" value="1"/>
</dbReference>
<dbReference type="InterPro" id="IPR020103">
    <property type="entry name" value="PsdUridine_synth_cat_dom_sf"/>
</dbReference>
<dbReference type="Pfam" id="PF00849">
    <property type="entry name" value="PseudoU_synth_2"/>
    <property type="match status" value="1"/>
</dbReference>
<dbReference type="RefSeq" id="WP_129720563.1">
    <property type="nucleotide sequence ID" value="NZ_CP110276.1"/>
</dbReference>
<protein>
    <recommendedName>
        <fullName evidence="4">RNA pseudouridylate synthase</fullName>
    </recommendedName>
    <alternativeName>
        <fullName evidence="5">RNA-uridine isomerase</fullName>
    </alternativeName>
</protein>
<dbReference type="InterPro" id="IPR006145">
    <property type="entry name" value="PsdUridine_synth_RsuA/RluA"/>
</dbReference>
<accession>A0A449AI96</accession>
<evidence type="ECO:0000256" key="6">
    <source>
        <dbReference type="PROSITE-ProRule" id="PRU00182"/>
    </source>
</evidence>
<dbReference type="Gene3D" id="3.10.290.10">
    <property type="entry name" value="RNA-binding S4 domain"/>
    <property type="match status" value="1"/>
</dbReference>
<dbReference type="InterPro" id="IPR050188">
    <property type="entry name" value="RluA_PseudoU_synthase"/>
</dbReference>
<dbReference type="GO" id="GO:0003723">
    <property type="term" value="F:RNA binding"/>
    <property type="evidence" value="ECO:0007669"/>
    <property type="project" value="UniProtKB-KW"/>
</dbReference>
<dbReference type="EMBL" id="CP141046">
    <property type="protein sequence ID" value="WQQ20251.1"/>
    <property type="molecule type" value="Genomic_DNA"/>
</dbReference>
<reference evidence="9 11" key="2">
    <citation type="submission" date="2023-12" db="EMBL/GenBank/DDBJ databases">
        <title>Hybrid Genome Assemblies of Mycoplasma cynos and Mycoplasma felis isolated from Dogs and Cats with Infectious Respiratory Disease.</title>
        <authorList>
            <person name="Framst I."/>
            <person name="Cai H."/>
            <person name="Ramesh P."/>
            <person name="Maboni G."/>
        </authorList>
    </citation>
    <scope>NUCLEOTIDE SEQUENCE [LARGE SCALE GENOMIC DNA]</scope>
    <source>
        <strain evidence="9 11">30510</strain>
    </source>
</reference>
<geneLocation type="plasmid" evidence="8 10">
    <name>13</name>
</geneLocation>
<dbReference type="GO" id="GO:0009982">
    <property type="term" value="F:pseudouridine synthase activity"/>
    <property type="evidence" value="ECO:0007669"/>
    <property type="project" value="InterPro"/>
</dbReference>
<feature type="domain" description="Pseudouridine synthase RsuA/RluA-like" evidence="7">
    <location>
        <begin position="89"/>
        <end position="233"/>
    </location>
</feature>
<keyword evidence="3 8" id="KW-0413">Isomerase</keyword>
<dbReference type="SUPFAM" id="SSF55120">
    <property type="entry name" value="Pseudouridine synthase"/>
    <property type="match status" value="1"/>
</dbReference>
<evidence type="ECO:0000256" key="4">
    <source>
        <dbReference type="ARBA" id="ARBA00031870"/>
    </source>
</evidence>
<organism evidence="8 10">
    <name type="scientific">Mycoplasmopsis cynos</name>
    <dbReference type="NCBI Taxonomy" id="171284"/>
    <lineage>
        <taxon>Bacteria</taxon>
        <taxon>Bacillati</taxon>
        <taxon>Mycoplasmatota</taxon>
        <taxon>Mycoplasmoidales</taxon>
        <taxon>Metamycoplasmataceae</taxon>
        <taxon>Mycoplasmopsis</taxon>
    </lineage>
</organism>
<proteinExistence type="inferred from homology"/>
<evidence type="ECO:0000313" key="11">
    <source>
        <dbReference type="Proteomes" id="UP001327314"/>
    </source>
</evidence>
<dbReference type="Proteomes" id="UP000289506">
    <property type="component" value="Plasmid 13"/>
</dbReference>
<comment type="catalytic activity">
    <reaction evidence="1">
        <text>a uridine in RNA = a pseudouridine in RNA</text>
        <dbReference type="Rhea" id="RHEA:48348"/>
        <dbReference type="Rhea" id="RHEA-COMP:12068"/>
        <dbReference type="Rhea" id="RHEA-COMP:12069"/>
        <dbReference type="ChEBI" id="CHEBI:65314"/>
        <dbReference type="ChEBI" id="CHEBI:65315"/>
    </reaction>
</comment>
<evidence type="ECO:0000313" key="9">
    <source>
        <dbReference type="EMBL" id="WQQ20251.1"/>
    </source>
</evidence>
<evidence type="ECO:0000313" key="8">
    <source>
        <dbReference type="EMBL" id="VEU64662.1"/>
    </source>
</evidence>
<evidence type="ECO:0000256" key="3">
    <source>
        <dbReference type="ARBA" id="ARBA00023235"/>
    </source>
</evidence>
<dbReference type="AlphaFoldDB" id="A0A449AI96"/>
<dbReference type="CDD" id="cd02869">
    <property type="entry name" value="PseudoU_synth_RluA_like"/>
    <property type="match status" value="1"/>
</dbReference>
<evidence type="ECO:0000259" key="7">
    <source>
        <dbReference type="Pfam" id="PF00849"/>
    </source>
</evidence>
<keyword evidence="6" id="KW-0694">RNA-binding</keyword>
<sequence length="284" mass="33506">MFEILATKNDAGRTLFKLLSKYLNNISKSKLEKIFRKRDIKVNNLRISDKSLKINQGDKIVVYGVYDAQKDVEIPKINVNLDILYEDQNILIVDKKNNIPVHGENDSLDNVVLTYLKYTKVDSFKPSHVGRLDKETSGLIVYAKNYKTLVELNANTAYFKKKYIFKSDLILLENSRLDIEIYLYKDELNRKMKFSKEKVPNAKLARTLFYLDKKDKIAELLTGRKHQIRATLSYLKKPIYGDKKYGGKKEKRLMLHAFYIQFNNLKDELKYLNKQEFWTKKPKW</sequence>
<dbReference type="InterPro" id="IPR036986">
    <property type="entry name" value="S4_RNA-bd_sf"/>
</dbReference>
<dbReference type="EMBL" id="LR214986">
    <property type="protein sequence ID" value="VEU64662.1"/>
    <property type="molecule type" value="Genomic_DNA"/>
</dbReference>
<dbReference type="CDD" id="cd00165">
    <property type="entry name" value="S4"/>
    <property type="match status" value="1"/>
</dbReference>
<gene>
    <name evidence="8" type="primary">rluC</name>
    <name evidence="8" type="ORF">NCTC10142_00418</name>
    <name evidence="9" type="ORF">RRG46_01745</name>
</gene>
<evidence type="ECO:0000313" key="10">
    <source>
        <dbReference type="Proteomes" id="UP000289506"/>
    </source>
</evidence>
<keyword evidence="8" id="KW-0614">Plasmid</keyword>